<evidence type="ECO:0000256" key="1">
    <source>
        <dbReference type="SAM" id="SignalP"/>
    </source>
</evidence>
<feature type="chain" id="PRO_5037898196" evidence="1">
    <location>
        <begin position="26"/>
        <end position="170"/>
    </location>
</feature>
<gene>
    <name evidence="2" type="ORF">KAK03_23255</name>
</gene>
<evidence type="ECO:0000313" key="3">
    <source>
        <dbReference type="Proteomes" id="UP000676246"/>
    </source>
</evidence>
<organism evidence="2 3">
    <name type="scientific">Ideonella alba</name>
    <dbReference type="NCBI Taxonomy" id="2824118"/>
    <lineage>
        <taxon>Bacteria</taxon>
        <taxon>Pseudomonadati</taxon>
        <taxon>Pseudomonadota</taxon>
        <taxon>Betaproteobacteria</taxon>
        <taxon>Burkholderiales</taxon>
        <taxon>Sphaerotilaceae</taxon>
        <taxon>Ideonella</taxon>
    </lineage>
</organism>
<dbReference type="Proteomes" id="UP000676246">
    <property type="component" value="Unassembled WGS sequence"/>
</dbReference>
<dbReference type="RefSeq" id="WP_210857069.1">
    <property type="nucleotide sequence ID" value="NZ_JAGQDD010000028.1"/>
</dbReference>
<dbReference type="EMBL" id="JAGQDD010000028">
    <property type="protein sequence ID" value="MBQ0933403.1"/>
    <property type="molecule type" value="Genomic_DNA"/>
</dbReference>
<keyword evidence="1" id="KW-0732">Signal</keyword>
<feature type="signal peptide" evidence="1">
    <location>
        <begin position="1"/>
        <end position="25"/>
    </location>
</feature>
<dbReference type="AlphaFoldDB" id="A0A940YD51"/>
<accession>A0A940YD51</accession>
<keyword evidence="3" id="KW-1185">Reference proteome</keyword>
<protein>
    <submittedName>
        <fullName evidence="2">Uncharacterized protein</fullName>
    </submittedName>
</protein>
<sequence length="170" mass="17932">MFPSLHPVLRPAALLLGLSAPLAQAQQVGTYEGLTDAGDSLTIKVELDEFGQPRVHEVGIGYIATCTKSGPGRWVGWGAGVSQSIVARKASFEVRGNALYQSWSLKFNGAGDQISGSFLGRTPEFVDLDSSTKLVQLCDSGKRSFTASLVPMGTAAAPGLGRGELRARPR</sequence>
<proteinExistence type="predicted"/>
<comment type="caution">
    <text evidence="2">The sequence shown here is derived from an EMBL/GenBank/DDBJ whole genome shotgun (WGS) entry which is preliminary data.</text>
</comment>
<reference evidence="2 3" key="1">
    <citation type="submission" date="2021-04" db="EMBL/GenBank/DDBJ databases">
        <title>The genome sequence of Ideonella sp. 3Y2.</title>
        <authorList>
            <person name="Liu Y."/>
        </authorList>
    </citation>
    <scope>NUCLEOTIDE SEQUENCE [LARGE SCALE GENOMIC DNA]</scope>
    <source>
        <strain evidence="2 3">3Y2</strain>
    </source>
</reference>
<evidence type="ECO:0000313" key="2">
    <source>
        <dbReference type="EMBL" id="MBQ0933403.1"/>
    </source>
</evidence>
<name>A0A940YD51_9BURK</name>